<evidence type="ECO:0000256" key="3">
    <source>
        <dbReference type="ARBA" id="ARBA00023004"/>
    </source>
</evidence>
<evidence type="ECO:0000256" key="4">
    <source>
        <dbReference type="PROSITE-ProRule" id="PRU00433"/>
    </source>
</evidence>
<feature type="domain" description="Cytochrome c" evidence="6">
    <location>
        <begin position="55"/>
        <end position="154"/>
    </location>
</feature>
<evidence type="ECO:0000256" key="1">
    <source>
        <dbReference type="ARBA" id="ARBA00022617"/>
    </source>
</evidence>
<dbReference type="InterPro" id="IPR009056">
    <property type="entry name" value="Cyt_c-like_dom"/>
</dbReference>
<keyword evidence="5" id="KW-0812">Transmembrane</keyword>
<dbReference type="SUPFAM" id="SSF46626">
    <property type="entry name" value="Cytochrome c"/>
    <property type="match status" value="2"/>
</dbReference>
<dbReference type="InterPro" id="IPR036909">
    <property type="entry name" value="Cyt_c-like_dom_sf"/>
</dbReference>
<dbReference type="PROSITE" id="PS51007">
    <property type="entry name" value="CYTC"/>
    <property type="match status" value="2"/>
</dbReference>
<protein>
    <submittedName>
        <fullName evidence="7">Cytochrome c</fullName>
    </submittedName>
</protein>
<reference evidence="7 8" key="1">
    <citation type="submission" date="2022-04" db="EMBL/GenBank/DDBJ databases">
        <title>Spirosoma sp. strain RP8 genome sequencing and assembly.</title>
        <authorList>
            <person name="Jung Y."/>
        </authorList>
    </citation>
    <scope>NUCLEOTIDE SEQUENCE [LARGE SCALE GENOMIC DNA]</scope>
    <source>
        <strain evidence="7 8">RP8</strain>
    </source>
</reference>
<evidence type="ECO:0000256" key="5">
    <source>
        <dbReference type="SAM" id="Phobius"/>
    </source>
</evidence>
<keyword evidence="3 4" id="KW-0408">Iron</keyword>
<dbReference type="InterPro" id="IPR051459">
    <property type="entry name" value="Cytochrome_c-type_DH"/>
</dbReference>
<comment type="caution">
    <text evidence="7">The sequence shown here is derived from an EMBL/GenBank/DDBJ whole genome shotgun (WGS) entry which is preliminary data.</text>
</comment>
<evidence type="ECO:0000259" key="6">
    <source>
        <dbReference type="PROSITE" id="PS51007"/>
    </source>
</evidence>
<dbReference type="Gene3D" id="1.10.760.10">
    <property type="entry name" value="Cytochrome c-like domain"/>
    <property type="match status" value="2"/>
</dbReference>
<gene>
    <name evidence="7" type="ORF">M0L20_17585</name>
</gene>
<evidence type="ECO:0000313" key="8">
    <source>
        <dbReference type="Proteomes" id="UP001202180"/>
    </source>
</evidence>
<dbReference type="Pfam" id="PF13442">
    <property type="entry name" value="Cytochrome_CBB3"/>
    <property type="match status" value="1"/>
</dbReference>
<keyword evidence="5" id="KW-0472">Membrane</keyword>
<feature type="transmembrane region" description="Helical" evidence="5">
    <location>
        <begin position="7"/>
        <end position="29"/>
    </location>
</feature>
<name>A0ABT0HND8_9BACT</name>
<keyword evidence="8" id="KW-1185">Reference proteome</keyword>
<dbReference type="RefSeq" id="WP_248478286.1">
    <property type="nucleotide sequence ID" value="NZ_JALPRF010000003.1"/>
</dbReference>
<feature type="domain" description="Cytochrome c" evidence="6">
    <location>
        <begin position="200"/>
        <end position="294"/>
    </location>
</feature>
<accession>A0ABT0HND8</accession>
<sequence length="294" mass="32086">MKALVKIGKWIGGIVLSLAVILLIAYFFITNNINQRTATKHSFATETIDIPRDSSIVKRGEHLAVIKGCIECHGEKLDGKIMMDDPALGRLVAANLTKGKGGLPADYSTADWLTALRHGVDRNGRPLLFMPSHETTLLSKQDLQAIIVYCQQVPAADHVVPASKLGPVVNVMAYLDKMPLLSVEKIDHKLPIVASADTTEGIAQGKYLSISCSGCHKPTLKGGEPVAPGMPPVPDLTRTGHVGKWTQAQFIHTLRTGKTPSGHQINNDNMPWKMTAQYSEKELASLYQYFQTIQ</sequence>
<proteinExistence type="predicted"/>
<keyword evidence="2 4" id="KW-0479">Metal-binding</keyword>
<evidence type="ECO:0000256" key="2">
    <source>
        <dbReference type="ARBA" id="ARBA00022723"/>
    </source>
</evidence>
<dbReference type="PANTHER" id="PTHR35008">
    <property type="entry name" value="BLL4482 PROTEIN-RELATED"/>
    <property type="match status" value="1"/>
</dbReference>
<dbReference type="EMBL" id="JALPRF010000003">
    <property type="protein sequence ID" value="MCK8493683.1"/>
    <property type="molecule type" value="Genomic_DNA"/>
</dbReference>
<evidence type="ECO:0000313" key="7">
    <source>
        <dbReference type="EMBL" id="MCK8493683.1"/>
    </source>
</evidence>
<dbReference type="PANTHER" id="PTHR35008:SF4">
    <property type="entry name" value="BLL4482 PROTEIN"/>
    <property type="match status" value="1"/>
</dbReference>
<keyword evidence="1 4" id="KW-0349">Heme</keyword>
<dbReference type="Proteomes" id="UP001202180">
    <property type="component" value="Unassembled WGS sequence"/>
</dbReference>
<keyword evidence="5" id="KW-1133">Transmembrane helix</keyword>
<organism evidence="7 8">
    <name type="scientific">Spirosoma liriopis</name>
    <dbReference type="NCBI Taxonomy" id="2937440"/>
    <lineage>
        <taxon>Bacteria</taxon>
        <taxon>Pseudomonadati</taxon>
        <taxon>Bacteroidota</taxon>
        <taxon>Cytophagia</taxon>
        <taxon>Cytophagales</taxon>
        <taxon>Cytophagaceae</taxon>
        <taxon>Spirosoma</taxon>
    </lineage>
</organism>